<feature type="signal peptide" evidence="3">
    <location>
        <begin position="1"/>
        <end position="17"/>
    </location>
</feature>
<protein>
    <recommendedName>
        <fullName evidence="1">Endoplasmic reticulum resident protein 29</fullName>
    </recommendedName>
</protein>
<dbReference type="FunFam" id="3.40.30.10:FF:000133">
    <property type="entry name" value="Endoplasmic reticulum resident protein 29"/>
    <property type="match status" value="1"/>
</dbReference>
<reference evidence="6 7" key="1">
    <citation type="submission" date="2024-03" db="EMBL/GenBank/DDBJ databases">
        <title>The genome assembly and annotation of the cricket Gryllus longicercus Weissman &amp; Gray.</title>
        <authorList>
            <person name="Szrajer S."/>
            <person name="Gray D."/>
            <person name="Ylla G."/>
        </authorList>
    </citation>
    <scope>NUCLEOTIDE SEQUENCE [LARGE SCALE GENOMIC DNA]</scope>
    <source>
        <strain evidence="6">DAG 2021-001</strain>
        <tissue evidence="6">Whole body minus gut</tissue>
    </source>
</reference>
<proteinExistence type="predicted"/>
<evidence type="ECO:0000313" key="7">
    <source>
        <dbReference type="Proteomes" id="UP001378592"/>
    </source>
</evidence>
<feature type="chain" id="PRO_5042866954" description="Endoplasmic reticulum resident protein 29" evidence="3">
    <location>
        <begin position="18"/>
        <end position="244"/>
    </location>
</feature>
<dbReference type="AlphaFoldDB" id="A0AAN9V2W6"/>
<dbReference type="Pfam" id="PF07912">
    <property type="entry name" value="ERp29_N"/>
    <property type="match status" value="1"/>
</dbReference>
<dbReference type="Pfam" id="PF07749">
    <property type="entry name" value="ERp29"/>
    <property type="match status" value="1"/>
</dbReference>
<dbReference type="EMBL" id="JAZDUA010000916">
    <property type="protein sequence ID" value="KAK7788818.1"/>
    <property type="molecule type" value="Genomic_DNA"/>
</dbReference>
<dbReference type="InterPro" id="IPR016855">
    <property type="entry name" value="ERp29"/>
</dbReference>
<dbReference type="InterPro" id="IPR036249">
    <property type="entry name" value="Thioredoxin-like_sf"/>
</dbReference>
<dbReference type="FunFam" id="1.20.1150.12:FF:000001">
    <property type="entry name" value="Endoplasmic reticulum resident protein 29"/>
    <property type="match status" value="1"/>
</dbReference>
<dbReference type="GO" id="GO:0005788">
    <property type="term" value="C:endoplasmic reticulum lumen"/>
    <property type="evidence" value="ECO:0007669"/>
    <property type="project" value="InterPro"/>
</dbReference>
<accession>A0AAN9V2W6</accession>
<comment type="caution">
    <text evidence="6">The sequence shown here is derived from an EMBL/GenBank/DDBJ whole genome shotgun (WGS) entry which is preliminary data.</text>
</comment>
<dbReference type="PANTHER" id="PTHR12211:SF0">
    <property type="entry name" value="ENDOPLASMIC RETICULUM RESIDENT PROTEIN 29"/>
    <property type="match status" value="1"/>
</dbReference>
<evidence type="ECO:0000259" key="5">
    <source>
        <dbReference type="Pfam" id="PF07912"/>
    </source>
</evidence>
<evidence type="ECO:0000256" key="1">
    <source>
        <dbReference type="ARBA" id="ARBA00014173"/>
    </source>
</evidence>
<dbReference type="InterPro" id="IPR011679">
    <property type="entry name" value="ERp29_C"/>
</dbReference>
<dbReference type="Gene3D" id="3.40.30.10">
    <property type="entry name" value="Glutaredoxin"/>
    <property type="match status" value="1"/>
</dbReference>
<evidence type="ECO:0000259" key="4">
    <source>
        <dbReference type="Pfam" id="PF07749"/>
    </source>
</evidence>
<dbReference type="GO" id="GO:0009306">
    <property type="term" value="P:protein secretion"/>
    <property type="evidence" value="ECO:0007669"/>
    <property type="project" value="InterPro"/>
</dbReference>
<gene>
    <name evidence="6" type="ORF">R5R35_010487</name>
</gene>
<dbReference type="InterPro" id="IPR036356">
    <property type="entry name" value="ERp29_C_sf"/>
</dbReference>
<dbReference type="PANTHER" id="PTHR12211">
    <property type="entry name" value="ENDOPLASMIC RETICULUM PROTEIN ERP29"/>
    <property type="match status" value="1"/>
</dbReference>
<keyword evidence="2" id="KW-0256">Endoplasmic reticulum</keyword>
<dbReference type="Gene3D" id="1.20.1150.12">
    <property type="entry name" value="Endoplasmic reticulum resident protein 29, C-terminal domain"/>
    <property type="match status" value="1"/>
</dbReference>
<evidence type="ECO:0000256" key="2">
    <source>
        <dbReference type="ARBA" id="ARBA00022824"/>
    </source>
</evidence>
<feature type="domain" description="Endoplasmic reticulum resident protein 29 C-terminal" evidence="4">
    <location>
        <begin position="144"/>
        <end position="239"/>
    </location>
</feature>
<sequence length="244" mass="27624">MLAVLVALSLFSQLIYADAINCKGCVPLDSYSFDKIISKFKAAVIKFDVAYPYGAKHDEFAKVAETTYSIPELLVGEVGVKDYGEKENSDLAERYKVNKDDFPVIKLFVAGKDEPVTFTNSDFTADNIKKFIRSNSEVYVGLQGCIDKFDALANKFVKTADTDLKKIILREAEDMWDKTSGRADQKAAEVYVKTMRKSLEKGDDFIEKEMKRVQNLAKGKVSKEKKEEILQRINILQSFKHDEL</sequence>
<dbReference type="SUPFAM" id="SSF52833">
    <property type="entry name" value="Thioredoxin-like"/>
    <property type="match status" value="1"/>
</dbReference>
<organism evidence="6 7">
    <name type="scientific">Gryllus longicercus</name>
    <dbReference type="NCBI Taxonomy" id="2509291"/>
    <lineage>
        <taxon>Eukaryota</taxon>
        <taxon>Metazoa</taxon>
        <taxon>Ecdysozoa</taxon>
        <taxon>Arthropoda</taxon>
        <taxon>Hexapoda</taxon>
        <taxon>Insecta</taxon>
        <taxon>Pterygota</taxon>
        <taxon>Neoptera</taxon>
        <taxon>Polyneoptera</taxon>
        <taxon>Orthoptera</taxon>
        <taxon>Ensifera</taxon>
        <taxon>Gryllidea</taxon>
        <taxon>Grylloidea</taxon>
        <taxon>Gryllidae</taxon>
        <taxon>Gryllinae</taxon>
        <taxon>Gryllus</taxon>
    </lineage>
</organism>
<name>A0AAN9V2W6_9ORTH</name>
<keyword evidence="7" id="KW-1185">Reference proteome</keyword>
<keyword evidence="3" id="KW-0732">Signal</keyword>
<dbReference type="Proteomes" id="UP001378592">
    <property type="component" value="Unassembled WGS sequence"/>
</dbReference>
<dbReference type="SUPFAM" id="SSF47933">
    <property type="entry name" value="ERP29 C domain-like"/>
    <property type="match status" value="1"/>
</dbReference>
<feature type="domain" description="ERp29 N-terminal" evidence="5">
    <location>
        <begin position="21"/>
        <end position="142"/>
    </location>
</feature>
<dbReference type="InterPro" id="IPR012883">
    <property type="entry name" value="ERp29_N"/>
</dbReference>
<evidence type="ECO:0000256" key="3">
    <source>
        <dbReference type="SAM" id="SignalP"/>
    </source>
</evidence>
<evidence type="ECO:0000313" key="6">
    <source>
        <dbReference type="EMBL" id="KAK7788818.1"/>
    </source>
</evidence>